<dbReference type="SUPFAM" id="SSF52172">
    <property type="entry name" value="CheY-like"/>
    <property type="match status" value="1"/>
</dbReference>
<sequence length="258" mass="28009">MAKILIADDSTVCRTVLSILLTNQGHEVKQARDGKEAIGYLEREGFDIILLDHEMPHASGMEVLRLVRDHSEIPVIIVSGTVTPELSQEYAALRAGGIYAKPVNPITLRDGIAALLSPVAAEVVVEKTDKERAFDKEIARVKDFPATLTLLGSRKTPFAAVIKRIVGDAPQVEIVLPESGGADLLDDVPHDRVIVIPSAADLSDAAQLVLKDYVSKPRARVILCVTSSIELLEDLGFSQTLLMRFGTRCLEIPEDVKG</sequence>
<dbReference type="CDD" id="cd17546">
    <property type="entry name" value="REC_hyHK_CKI1_RcsC-like"/>
    <property type="match status" value="1"/>
</dbReference>
<dbReference type="GO" id="GO:0000160">
    <property type="term" value="P:phosphorelay signal transduction system"/>
    <property type="evidence" value="ECO:0007669"/>
    <property type="project" value="InterPro"/>
</dbReference>
<keyword evidence="1 2" id="KW-0597">Phosphoprotein</keyword>
<dbReference type="OrthoDB" id="194442at2"/>
<evidence type="ECO:0000313" key="4">
    <source>
        <dbReference type="EMBL" id="ATC63017.1"/>
    </source>
</evidence>
<dbReference type="Pfam" id="PF00072">
    <property type="entry name" value="Response_reg"/>
    <property type="match status" value="1"/>
</dbReference>
<dbReference type="InterPro" id="IPR001789">
    <property type="entry name" value="Sig_transdc_resp-reg_receiver"/>
</dbReference>
<organism evidence="4 5">
    <name type="scientific">Nibricoccus aquaticus</name>
    <dbReference type="NCBI Taxonomy" id="2576891"/>
    <lineage>
        <taxon>Bacteria</taxon>
        <taxon>Pseudomonadati</taxon>
        <taxon>Verrucomicrobiota</taxon>
        <taxon>Opitutia</taxon>
        <taxon>Opitutales</taxon>
        <taxon>Opitutaceae</taxon>
        <taxon>Nibricoccus</taxon>
    </lineage>
</organism>
<keyword evidence="5" id="KW-1185">Reference proteome</keyword>
<dbReference type="PROSITE" id="PS50110">
    <property type="entry name" value="RESPONSE_REGULATORY"/>
    <property type="match status" value="1"/>
</dbReference>
<dbReference type="RefSeq" id="WP_096054649.1">
    <property type="nucleotide sequence ID" value="NZ_CP023344.1"/>
</dbReference>
<reference evidence="4 5" key="1">
    <citation type="submission" date="2017-09" db="EMBL/GenBank/DDBJ databases">
        <title>Complete genome sequence of Verrucomicrobial strain HZ-65, isolated from freshwater.</title>
        <authorList>
            <person name="Choi A."/>
        </authorList>
    </citation>
    <scope>NUCLEOTIDE SEQUENCE [LARGE SCALE GENOMIC DNA]</scope>
    <source>
        <strain evidence="4 5">HZ-65</strain>
    </source>
</reference>
<dbReference type="InterPro" id="IPR011006">
    <property type="entry name" value="CheY-like_superfamily"/>
</dbReference>
<feature type="domain" description="Response regulatory" evidence="3">
    <location>
        <begin position="3"/>
        <end position="116"/>
    </location>
</feature>
<feature type="modified residue" description="4-aspartylphosphate" evidence="2">
    <location>
        <position position="52"/>
    </location>
</feature>
<dbReference type="EMBL" id="CP023344">
    <property type="protein sequence ID" value="ATC63017.1"/>
    <property type="molecule type" value="Genomic_DNA"/>
</dbReference>
<evidence type="ECO:0000256" key="1">
    <source>
        <dbReference type="ARBA" id="ARBA00022553"/>
    </source>
</evidence>
<name>A0A290Q401_9BACT</name>
<dbReference type="InterPro" id="IPR050595">
    <property type="entry name" value="Bact_response_regulator"/>
</dbReference>
<dbReference type="Gene3D" id="3.40.50.2300">
    <property type="match status" value="1"/>
</dbReference>
<proteinExistence type="predicted"/>
<accession>A0A290Q401</accession>
<evidence type="ECO:0000259" key="3">
    <source>
        <dbReference type="PROSITE" id="PS50110"/>
    </source>
</evidence>
<dbReference type="AlphaFoldDB" id="A0A290Q401"/>
<dbReference type="PANTHER" id="PTHR44591">
    <property type="entry name" value="STRESS RESPONSE REGULATOR PROTEIN 1"/>
    <property type="match status" value="1"/>
</dbReference>
<dbReference type="SMART" id="SM00448">
    <property type="entry name" value="REC"/>
    <property type="match status" value="1"/>
</dbReference>
<dbReference type="PANTHER" id="PTHR44591:SF23">
    <property type="entry name" value="CHEY SUBFAMILY"/>
    <property type="match status" value="1"/>
</dbReference>
<dbReference type="KEGG" id="vbh:CMV30_03020"/>
<evidence type="ECO:0000256" key="2">
    <source>
        <dbReference type="PROSITE-ProRule" id="PRU00169"/>
    </source>
</evidence>
<dbReference type="Proteomes" id="UP000217265">
    <property type="component" value="Chromosome"/>
</dbReference>
<protein>
    <recommendedName>
        <fullName evidence="3">Response regulatory domain-containing protein</fullName>
    </recommendedName>
</protein>
<evidence type="ECO:0000313" key="5">
    <source>
        <dbReference type="Proteomes" id="UP000217265"/>
    </source>
</evidence>
<gene>
    <name evidence="4" type="ORF">CMV30_03020</name>
</gene>